<protein>
    <recommendedName>
        <fullName evidence="4">AI-2E family transporter</fullName>
    </recommendedName>
</protein>
<gene>
    <name evidence="2" type="ORF">AUR66_20130</name>
</gene>
<name>A0A0W1RCG1_9EURY</name>
<dbReference type="EMBL" id="LOPV01000665">
    <property type="protein sequence ID" value="KTG11073.1"/>
    <property type="molecule type" value="Genomic_DNA"/>
</dbReference>
<evidence type="ECO:0000313" key="3">
    <source>
        <dbReference type="Proteomes" id="UP000053157"/>
    </source>
</evidence>
<dbReference type="RefSeq" id="WP_058573615.1">
    <property type="nucleotide sequence ID" value="NZ_LOPV01000665.1"/>
</dbReference>
<evidence type="ECO:0000256" key="1">
    <source>
        <dbReference type="SAM" id="Phobius"/>
    </source>
</evidence>
<evidence type="ECO:0008006" key="4">
    <source>
        <dbReference type="Google" id="ProtNLM"/>
    </source>
</evidence>
<feature type="transmembrane region" description="Helical" evidence="1">
    <location>
        <begin position="33"/>
        <end position="51"/>
    </location>
</feature>
<feature type="transmembrane region" description="Helical" evidence="1">
    <location>
        <begin position="63"/>
        <end position="83"/>
    </location>
</feature>
<dbReference type="InterPro" id="IPR058357">
    <property type="entry name" value="DUF8044"/>
</dbReference>
<dbReference type="AlphaFoldDB" id="A0A0W1RCG1"/>
<keyword evidence="3" id="KW-1185">Reference proteome</keyword>
<dbReference type="OrthoDB" id="146654at2157"/>
<feature type="transmembrane region" description="Helical" evidence="1">
    <location>
        <begin position="9"/>
        <end position="27"/>
    </location>
</feature>
<reference evidence="2 3" key="1">
    <citation type="submission" date="2015-12" db="EMBL/GenBank/DDBJ databases">
        <title>Haloferax profundi sp. nov. isolated from the Discovery deep brine-seawater interface in the Red Sea.</title>
        <authorList>
            <person name="Zhang G."/>
            <person name="Stingl U."/>
            <person name="Rashid M."/>
        </authorList>
    </citation>
    <scope>NUCLEOTIDE SEQUENCE [LARGE SCALE GENOMIC DNA]</scope>
    <source>
        <strain evidence="2 3">SB29</strain>
    </source>
</reference>
<dbReference type="Pfam" id="PF26161">
    <property type="entry name" value="DUF8044"/>
    <property type="match status" value="1"/>
</dbReference>
<accession>A0A0W1RCG1</accession>
<proteinExistence type="predicted"/>
<keyword evidence="1" id="KW-0472">Membrane</keyword>
<keyword evidence="1" id="KW-1133">Transmembrane helix</keyword>
<keyword evidence="1" id="KW-0812">Transmembrane</keyword>
<organism evidence="2 3">
    <name type="scientific">Haloferax profundi</name>
    <dbReference type="NCBI Taxonomy" id="1544718"/>
    <lineage>
        <taxon>Archaea</taxon>
        <taxon>Methanobacteriati</taxon>
        <taxon>Methanobacteriota</taxon>
        <taxon>Stenosarchaea group</taxon>
        <taxon>Halobacteria</taxon>
        <taxon>Halobacteriales</taxon>
        <taxon>Haloferacaceae</taxon>
        <taxon>Haloferax</taxon>
    </lineage>
</organism>
<evidence type="ECO:0000313" key="2">
    <source>
        <dbReference type="EMBL" id="KTG11073.1"/>
    </source>
</evidence>
<dbReference type="Proteomes" id="UP000053157">
    <property type="component" value="Unassembled WGS sequence"/>
</dbReference>
<sequence length="91" mass="10359">MVTSRRHRFVHAQVGVMLVAALILSLLDSLELELFFVISLIGFLINVELTAPVHVTPQWRRRLLWVILLGLIAFGYIVVQRILEILPPGVF</sequence>
<comment type="caution">
    <text evidence="2">The sequence shown here is derived from an EMBL/GenBank/DDBJ whole genome shotgun (WGS) entry which is preliminary data.</text>
</comment>